<keyword evidence="2" id="KW-1185">Reference proteome</keyword>
<dbReference type="Proteomes" id="UP000724149">
    <property type="component" value="Unassembled WGS sequence"/>
</dbReference>
<proteinExistence type="predicted"/>
<comment type="caution">
    <text evidence="1">The sequence shown here is derived from an EMBL/GenBank/DDBJ whole genome shotgun (WGS) entry which is preliminary data.</text>
</comment>
<dbReference type="RefSeq" id="WP_191392100.1">
    <property type="nucleotide sequence ID" value="NZ_JACSNR010000004.1"/>
</dbReference>
<reference evidence="1 2" key="1">
    <citation type="journal article" date="2021" name="Sci. Rep.">
        <title>The distribution of antibiotic resistance genes in chicken gut microbiota commensals.</title>
        <authorList>
            <person name="Juricova H."/>
            <person name="Matiasovicova J."/>
            <person name="Kubasova T."/>
            <person name="Cejkova D."/>
            <person name="Rychlik I."/>
        </authorList>
    </citation>
    <scope>NUCLEOTIDE SEQUENCE [LARGE SCALE GENOMIC DNA]</scope>
    <source>
        <strain evidence="1 2">An564</strain>
    </source>
</reference>
<organism evidence="1 2">
    <name type="scientific">Hydrogenoanaerobacterium saccharovorans</name>
    <dbReference type="NCBI Taxonomy" id="474960"/>
    <lineage>
        <taxon>Bacteria</taxon>
        <taxon>Bacillati</taxon>
        <taxon>Bacillota</taxon>
        <taxon>Clostridia</taxon>
        <taxon>Eubacteriales</taxon>
        <taxon>Oscillospiraceae</taxon>
        <taxon>Hydrogenoanaerobacterium</taxon>
    </lineage>
</organism>
<accession>A0ABS2GNV3</accession>
<evidence type="ECO:0000313" key="1">
    <source>
        <dbReference type="EMBL" id="MBM6923165.1"/>
    </source>
</evidence>
<name>A0ABS2GNV3_9FIRM</name>
<protein>
    <submittedName>
        <fullName evidence="1">Uncharacterized protein</fullName>
    </submittedName>
</protein>
<dbReference type="EMBL" id="JACSNR010000004">
    <property type="protein sequence ID" value="MBM6923165.1"/>
    <property type="molecule type" value="Genomic_DNA"/>
</dbReference>
<evidence type="ECO:0000313" key="2">
    <source>
        <dbReference type="Proteomes" id="UP000724149"/>
    </source>
</evidence>
<gene>
    <name evidence="1" type="ORF">H9X81_05605</name>
</gene>
<sequence length="155" mass="17251">MTTMLLISVMLTAGLLKENQPVQMPVQVSFPSGNISVLTAQADEGWLEVDRTWLIPREGEEPLRVGLYGIWQLEETPEGMQAASLGLCDAFAFLEEGEELQSFHESDTTVNYPSKKVSAQTRLAVRSEGDYWGPESLGFSWELPQLTRTQEGEAE</sequence>